<name>K4KHM9_SIMAS</name>
<proteinExistence type="inferred from homology"/>
<dbReference type="PANTHER" id="PTHR43761:SF1">
    <property type="entry name" value="D-ISOMER SPECIFIC 2-HYDROXYACID DEHYDROGENASE CATALYTIC DOMAIN-CONTAINING PROTEIN-RELATED"/>
    <property type="match status" value="1"/>
</dbReference>
<dbReference type="EMBL" id="CP003746">
    <property type="protein sequence ID" value="AFU98624.1"/>
    <property type="molecule type" value="Genomic_DNA"/>
</dbReference>
<evidence type="ECO:0000256" key="3">
    <source>
        <dbReference type="ARBA" id="ARBA00023027"/>
    </source>
</evidence>
<dbReference type="InterPro" id="IPR006139">
    <property type="entry name" value="D-isomer_2_OHA_DH_cat_dom"/>
</dbReference>
<protein>
    <submittedName>
        <fullName evidence="7">Lactate dehydrogenase-like oxidoreductase</fullName>
    </submittedName>
</protein>
<dbReference type="KEGG" id="saga:M5M_07145"/>
<dbReference type="InterPro" id="IPR050418">
    <property type="entry name" value="D-iso_2-hydroxyacid_DH_PdxB"/>
</dbReference>
<dbReference type="InterPro" id="IPR029753">
    <property type="entry name" value="D-isomer_DH_CS"/>
</dbReference>
<dbReference type="CDD" id="cd12162">
    <property type="entry name" value="2-Hacid_dh_4"/>
    <property type="match status" value="1"/>
</dbReference>
<dbReference type="SUPFAM" id="SSF52283">
    <property type="entry name" value="Formate/glycerate dehydrogenase catalytic domain-like"/>
    <property type="match status" value="1"/>
</dbReference>
<dbReference type="NCBIfam" id="NF005069">
    <property type="entry name" value="PRK06487.1"/>
    <property type="match status" value="1"/>
</dbReference>
<dbReference type="SUPFAM" id="SSF51735">
    <property type="entry name" value="NAD(P)-binding Rossmann-fold domains"/>
    <property type="match status" value="1"/>
</dbReference>
<reference evidence="7 8" key="1">
    <citation type="journal article" date="2013" name="Genome Announc.">
        <title>Complete genome sequence of Simiduia agarivorans SA1(T), a marine bacterium able to degrade a variety of polysaccharides.</title>
        <authorList>
            <person name="Lin S.Y."/>
            <person name="Shieh W.Y."/>
            <person name="Chen J.S."/>
            <person name="Tang S.L."/>
        </authorList>
    </citation>
    <scope>NUCLEOTIDE SEQUENCE [LARGE SCALE GENOMIC DNA]</scope>
    <source>
        <strain evidence="8">DSM 21679 / JCM 13881 / BCRC 17597 / SA1</strain>
    </source>
</reference>
<organism evidence="7 8">
    <name type="scientific">Simiduia agarivorans (strain DSM 21679 / JCM 13881 / BCRC 17597 / SA1)</name>
    <dbReference type="NCBI Taxonomy" id="1117647"/>
    <lineage>
        <taxon>Bacteria</taxon>
        <taxon>Pseudomonadati</taxon>
        <taxon>Pseudomonadota</taxon>
        <taxon>Gammaproteobacteria</taxon>
        <taxon>Cellvibrionales</taxon>
        <taxon>Cellvibrionaceae</taxon>
        <taxon>Simiduia</taxon>
    </lineage>
</organism>
<dbReference type="OrthoDB" id="9805416at2"/>
<dbReference type="HOGENOM" id="CLU_019796_1_3_6"/>
<sequence length="321" mass="34311">MPLTHGVMLDGDSLGNDLNLKDLRATVPHWDWHPNTQPAQTAERIRQADIIITNKVVLDRALLAQAPTLKLICVAATGTNNVDLAAAAERGICVSNVVNYGPASVAQHTLMLMLNLATRAFDYQRAATDGRWSRSPFFCLLDYPIVELAGKTLGIVGYGTLGKKVGALAQALGMQVLVSARPGQPPTDGRVAFDELLAQADVLSLHCPLTPDTQHLINRDTLAKMKPGALLINCARGPLLDETAVADALRSGQLGGAGLDVLSQEPPSPDHPLLQPGIPNLIVTPHTAWASREARQNLVNILTGNILAFSRGQPRNRVTPT</sequence>
<dbReference type="eggNOG" id="COG1052">
    <property type="taxonomic scope" value="Bacteria"/>
</dbReference>
<dbReference type="InterPro" id="IPR036291">
    <property type="entry name" value="NAD(P)-bd_dom_sf"/>
</dbReference>
<dbReference type="InterPro" id="IPR006140">
    <property type="entry name" value="D-isomer_DH_NAD-bd"/>
</dbReference>
<dbReference type="GO" id="GO:0051287">
    <property type="term" value="F:NAD binding"/>
    <property type="evidence" value="ECO:0007669"/>
    <property type="project" value="InterPro"/>
</dbReference>
<evidence type="ECO:0000256" key="4">
    <source>
        <dbReference type="RuleBase" id="RU003719"/>
    </source>
</evidence>
<gene>
    <name evidence="7" type="ordered locus">M5M_07145</name>
</gene>
<evidence type="ECO:0000259" key="5">
    <source>
        <dbReference type="Pfam" id="PF00389"/>
    </source>
</evidence>
<feature type="domain" description="D-isomer specific 2-hydroxyacid dehydrogenase NAD-binding" evidence="6">
    <location>
        <begin position="110"/>
        <end position="288"/>
    </location>
</feature>
<dbReference type="RefSeq" id="WP_015046797.1">
    <property type="nucleotide sequence ID" value="NC_018868.3"/>
</dbReference>
<evidence type="ECO:0000256" key="2">
    <source>
        <dbReference type="ARBA" id="ARBA00023002"/>
    </source>
</evidence>
<dbReference type="Proteomes" id="UP000000466">
    <property type="component" value="Chromosome"/>
</dbReference>
<dbReference type="Gene3D" id="3.40.50.720">
    <property type="entry name" value="NAD(P)-binding Rossmann-like Domain"/>
    <property type="match status" value="2"/>
</dbReference>
<evidence type="ECO:0000313" key="8">
    <source>
        <dbReference type="Proteomes" id="UP000000466"/>
    </source>
</evidence>
<dbReference type="Pfam" id="PF02826">
    <property type="entry name" value="2-Hacid_dh_C"/>
    <property type="match status" value="1"/>
</dbReference>
<keyword evidence="8" id="KW-1185">Reference proteome</keyword>
<dbReference type="PROSITE" id="PS00670">
    <property type="entry name" value="D_2_HYDROXYACID_DH_2"/>
    <property type="match status" value="1"/>
</dbReference>
<dbReference type="GO" id="GO:0016616">
    <property type="term" value="F:oxidoreductase activity, acting on the CH-OH group of donors, NAD or NADP as acceptor"/>
    <property type="evidence" value="ECO:0007669"/>
    <property type="project" value="InterPro"/>
</dbReference>
<dbReference type="STRING" id="1117647.M5M_07145"/>
<dbReference type="PANTHER" id="PTHR43761">
    <property type="entry name" value="D-ISOMER SPECIFIC 2-HYDROXYACID DEHYDROGENASE FAMILY PROTEIN (AFU_ORTHOLOGUE AFUA_1G13630)"/>
    <property type="match status" value="1"/>
</dbReference>
<accession>K4KHM9</accession>
<dbReference type="Pfam" id="PF00389">
    <property type="entry name" value="2-Hacid_dh"/>
    <property type="match status" value="1"/>
</dbReference>
<evidence type="ECO:0000313" key="7">
    <source>
        <dbReference type="EMBL" id="AFU98624.1"/>
    </source>
</evidence>
<feature type="domain" description="D-isomer specific 2-hydroxyacid dehydrogenase catalytic" evidence="5">
    <location>
        <begin position="33"/>
        <end position="318"/>
    </location>
</feature>
<comment type="similarity">
    <text evidence="1 4">Belongs to the D-isomer specific 2-hydroxyacid dehydrogenase family.</text>
</comment>
<dbReference type="AlphaFoldDB" id="K4KHM9"/>
<evidence type="ECO:0000259" key="6">
    <source>
        <dbReference type="Pfam" id="PF02826"/>
    </source>
</evidence>
<keyword evidence="3" id="KW-0520">NAD</keyword>
<dbReference type="PROSITE" id="PS00671">
    <property type="entry name" value="D_2_HYDROXYACID_DH_3"/>
    <property type="match status" value="1"/>
</dbReference>
<evidence type="ECO:0000256" key="1">
    <source>
        <dbReference type="ARBA" id="ARBA00005854"/>
    </source>
</evidence>
<keyword evidence="2 4" id="KW-0560">Oxidoreductase</keyword>